<name>A0ABN0TJE2_9ACTN</name>
<dbReference type="InterPro" id="IPR014729">
    <property type="entry name" value="Rossmann-like_a/b/a_fold"/>
</dbReference>
<dbReference type="RefSeq" id="WP_344647106.1">
    <property type="nucleotide sequence ID" value="NZ_BAAAGX010000003.1"/>
</dbReference>
<comment type="caution">
    <text evidence="3">The sequence shown here is derived from an EMBL/GenBank/DDBJ whole genome shotgun (WGS) entry which is preliminary data.</text>
</comment>
<evidence type="ECO:0000313" key="4">
    <source>
        <dbReference type="Proteomes" id="UP001500967"/>
    </source>
</evidence>
<feature type="domain" description="UspA" evidence="2">
    <location>
        <begin position="5"/>
        <end position="138"/>
    </location>
</feature>
<protein>
    <submittedName>
        <fullName evidence="3">Universal stress protein</fullName>
    </submittedName>
</protein>
<dbReference type="Gene3D" id="3.40.50.620">
    <property type="entry name" value="HUPs"/>
    <property type="match status" value="2"/>
</dbReference>
<dbReference type="Pfam" id="PF00582">
    <property type="entry name" value="Usp"/>
    <property type="match status" value="2"/>
</dbReference>
<gene>
    <name evidence="3" type="ORF">GCM10009539_05470</name>
</gene>
<dbReference type="InterPro" id="IPR006015">
    <property type="entry name" value="Universal_stress_UspA"/>
</dbReference>
<comment type="similarity">
    <text evidence="1">Belongs to the universal stress protein A family.</text>
</comment>
<proteinExistence type="inferred from homology"/>
<sequence length="268" mass="28021">MIAHRKPVVVGVSPTDSANDVVAWGAREAQLRRRPLRLVHAHEFAPGSTASPAAARLAYRDAAGWMRGQRAYAARLLPDGEVETTVLDGSWVEVLLQQAPDADMLVVGSGDEWRTDGLAIARDVQLVAHAGVPVIVVRGGGQPGAAARRVVVGCGDGDPPDVLLAAAFDEADRRGAVLMVVRSRSTEDVPREADVLGGWYAKYPHVAAGLRVCHEPPAAALVDASRAADLVIVGSRGAGGFAGLRLGSVTDAVLRHAACPVLVVPVER</sequence>
<feature type="domain" description="UspA" evidence="2">
    <location>
        <begin position="201"/>
        <end position="265"/>
    </location>
</feature>
<evidence type="ECO:0000313" key="3">
    <source>
        <dbReference type="EMBL" id="GAA0223179.1"/>
    </source>
</evidence>
<accession>A0ABN0TJE2</accession>
<dbReference type="InterPro" id="IPR006016">
    <property type="entry name" value="UspA"/>
</dbReference>
<reference evidence="3 4" key="1">
    <citation type="journal article" date="2019" name="Int. J. Syst. Evol. Microbiol.">
        <title>The Global Catalogue of Microorganisms (GCM) 10K type strain sequencing project: providing services to taxonomists for standard genome sequencing and annotation.</title>
        <authorList>
            <consortium name="The Broad Institute Genomics Platform"/>
            <consortium name="The Broad Institute Genome Sequencing Center for Infectious Disease"/>
            <person name="Wu L."/>
            <person name="Ma J."/>
        </authorList>
    </citation>
    <scope>NUCLEOTIDE SEQUENCE [LARGE SCALE GENOMIC DNA]</scope>
    <source>
        <strain evidence="3 4">JCM 10425</strain>
    </source>
</reference>
<dbReference type="PRINTS" id="PR01438">
    <property type="entry name" value="UNVRSLSTRESS"/>
</dbReference>
<dbReference type="PANTHER" id="PTHR46268:SF6">
    <property type="entry name" value="UNIVERSAL STRESS PROTEIN UP12"/>
    <property type="match status" value="1"/>
</dbReference>
<keyword evidence="4" id="KW-1185">Reference proteome</keyword>
<evidence type="ECO:0000256" key="1">
    <source>
        <dbReference type="ARBA" id="ARBA00008791"/>
    </source>
</evidence>
<dbReference type="EMBL" id="BAAAGX010000003">
    <property type="protein sequence ID" value="GAA0223179.1"/>
    <property type="molecule type" value="Genomic_DNA"/>
</dbReference>
<evidence type="ECO:0000259" key="2">
    <source>
        <dbReference type="Pfam" id="PF00582"/>
    </source>
</evidence>
<dbReference type="SUPFAM" id="SSF52402">
    <property type="entry name" value="Adenine nucleotide alpha hydrolases-like"/>
    <property type="match status" value="2"/>
</dbReference>
<dbReference type="Proteomes" id="UP001500967">
    <property type="component" value="Unassembled WGS sequence"/>
</dbReference>
<organism evidence="3 4">
    <name type="scientific">Cryptosporangium japonicum</name>
    <dbReference type="NCBI Taxonomy" id="80872"/>
    <lineage>
        <taxon>Bacteria</taxon>
        <taxon>Bacillati</taxon>
        <taxon>Actinomycetota</taxon>
        <taxon>Actinomycetes</taxon>
        <taxon>Cryptosporangiales</taxon>
        <taxon>Cryptosporangiaceae</taxon>
        <taxon>Cryptosporangium</taxon>
    </lineage>
</organism>
<dbReference type="PANTHER" id="PTHR46268">
    <property type="entry name" value="STRESS RESPONSE PROTEIN NHAX"/>
    <property type="match status" value="1"/>
</dbReference>